<sequence length="358" mass="40048">MVQQRNFSRINIADLKLQIFKKLGRVRAERYFFYLKRLLSFKLSKCEFEKSCRATVGKENLALHNLFIQSILRNACLAHTPPARETYTGNSQNSKISNGSFGDTFPASPSKNRALNNWDRKFKDQNPLGAYRKRPPGAVPEISGSCDIQRLREQQNAPELISIGSKGMLEVGSVEDGEEVEQVRGSPCIQSRSPVRAPLGIPTTGSVCRKALHNRPLSAFHLPKSDMPDICRSYSELRDTGALRKLLERKVEMEGLGLSSDCVNLLNTGLDVFLKRLIKPCMDLARARYNDKMINGSNGKNIHGMNGIRLGEPLQASNQSFCASLLDFRVAMESNPELLGEHSSTELEKICLRASEEY</sequence>
<dbReference type="Pfam" id="PF12767">
    <property type="entry name" value="SAGA-Tad1"/>
    <property type="match status" value="1"/>
</dbReference>
<dbReference type="GO" id="GO:0006357">
    <property type="term" value="P:regulation of transcription by RNA polymerase II"/>
    <property type="evidence" value="ECO:0007669"/>
    <property type="project" value="TreeGrafter"/>
</dbReference>
<protein>
    <submittedName>
        <fullName evidence="2">Transcriptional adapter 1</fullName>
    </submittedName>
</protein>
<gene>
    <name evidence="2" type="primary">tada1_2</name>
    <name evidence="2" type="ORF">g.19919</name>
</gene>
<dbReference type="GO" id="GO:0000124">
    <property type="term" value="C:SAGA complex"/>
    <property type="evidence" value="ECO:0007669"/>
    <property type="project" value="TreeGrafter"/>
</dbReference>
<dbReference type="PANTHER" id="PTHR21277:SF44">
    <property type="entry name" value="TRANSCRIPTIONAL REGULATOR OF RNA POLII, SAGA, SUBUNIT"/>
    <property type="match status" value="1"/>
</dbReference>
<name>A0A1D1Z8H2_9ARAE</name>
<dbReference type="InterPro" id="IPR024738">
    <property type="entry name" value="Hfi1/Tada1"/>
</dbReference>
<dbReference type="PANTHER" id="PTHR21277">
    <property type="entry name" value="TRANSCRIPTIONAL ADAPTER 1"/>
    <property type="match status" value="1"/>
</dbReference>
<accession>A0A1D1Z8H2</accession>
<dbReference type="AlphaFoldDB" id="A0A1D1Z8H2"/>
<organism evidence="2">
    <name type="scientific">Anthurium amnicola</name>
    <dbReference type="NCBI Taxonomy" id="1678845"/>
    <lineage>
        <taxon>Eukaryota</taxon>
        <taxon>Viridiplantae</taxon>
        <taxon>Streptophyta</taxon>
        <taxon>Embryophyta</taxon>
        <taxon>Tracheophyta</taxon>
        <taxon>Spermatophyta</taxon>
        <taxon>Magnoliopsida</taxon>
        <taxon>Liliopsida</taxon>
        <taxon>Araceae</taxon>
        <taxon>Pothoideae</taxon>
        <taxon>Potheae</taxon>
        <taxon>Anthurium</taxon>
    </lineage>
</organism>
<feature type="compositionally biased region" description="Polar residues" evidence="1">
    <location>
        <begin position="87"/>
        <end position="114"/>
    </location>
</feature>
<evidence type="ECO:0000313" key="2">
    <source>
        <dbReference type="EMBL" id="JAT63201.1"/>
    </source>
</evidence>
<feature type="region of interest" description="Disordered" evidence="1">
    <location>
        <begin position="86"/>
        <end position="114"/>
    </location>
</feature>
<dbReference type="EMBL" id="GDJX01004735">
    <property type="protein sequence ID" value="JAT63201.1"/>
    <property type="molecule type" value="Transcribed_RNA"/>
</dbReference>
<proteinExistence type="predicted"/>
<evidence type="ECO:0000256" key="1">
    <source>
        <dbReference type="SAM" id="MobiDB-lite"/>
    </source>
</evidence>
<dbReference type="GO" id="GO:0003713">
    <property type="term" value="F:transcription coactivator activity"/>
    <property type="evidence" value="ECO:0007669"/>
    <property type="project" value="TreeGrafter"/>
</dbReference>
<reference evidence="2" key="1">
    <citation type="submission" date="2015-07" db="EMBL/GenBank/DDBJ databases">
        <title>Transcriptome Assembly of Anthurium amnicola.</title>
        <authorList>
            <person name="Suzuki J."/>
        </authorList>
    </citation>
    <scope>NUCLEOTIDE SEQUENCE</scope>
</reference>